<protein>
    <submittedName>
        <fullName evidence="1">Uncharacterized protein</fullName>
    </submittedName>
</protein>
<dbReference type="KEGG" id="vg:15041815"/>
<dbReference type="RefSeq" id="YP_007676956.1">
    <property type="nucleotide sequence ID" value="NC_020873.1"/>
</dbReference>
<dbReference type="GeneID" id="15041815"/>
<organism evidence="1 2">
    <name type="scientific">Bacillus phage vB_BceM_Bc431v3</name>
    <dbReference type="NCBI Taxonomy" id="1195072"/>
    <lineage>
        <taxon>Viruses</taxon>
        <taxon>Duplodnaviria</taxon>
        <taxon>Heunggongvirae</taxon>
        <taxon>Uroviricota</taxon>
        <taxon>Caudoviricetes</taxon>
        <taxon>Herelleviridae</taxon>
        <taxon>Bastillevirinae</taxon>
        <taxon>Caeruleovirus</taxon>
        <taxon>Caeruleovirus Bc431</taxon>
    </lineage>
</organism>
<dbReference type="OrthoDB" id="22398at10239"/>
<name>M4HNK5_9CAUD</name>
<keyword evidence="2" id="KW-1185">Reference proteome</keyword>
<sequence length="76" mass="8545">MITTVEKPQVFDIGGIYKLELVKLVSGYCGEYTVVKTGATYSFDGAGMTRRKILQKFWDRAKKIDPNISNKKIGVK</sequence>
<gene>
    <name evidence="1" type="primary">orf056</name>
</gene>
<proteinExistence type="predicted"/>
<evidence type="ECO:0000313" key="1">
    <source>
        <dbReference type="EMBL" id="AFQ96366.1"/>
    </source>
</evidence>
<evidence type="ECO:0000313" key="2">
    <source>
        <dbReference type="Proteomes" id="UP000011865"/>
    </source>
</evidence>
<dbReference type="Proteomes" id="UP000011865">
    <property type="component" value="Segment"/>
</dbReference>
<reference evidence="1 2" key="1">
    <citation type="journal article" date="2013" name="Virol. J.">
        <title>Genome sequence and analysis of a broad-host range lytic bacteriophage that infects the Bacillus cereus group.</title>
        <authorList>
            <person name="El-Arabi T.F."/>
            <person name="Griffiths M.W."/>
            <person name="She Y.M."/>
            <person name="Villegas A."/>
            <person name="Lingohr E.J."/>
            <person name="Kropinski A.M."/>
        </authorList>
    </citation>
    <scope>NUCLEOTIDE SEQUENCE [LARGE SCALE GENOMIC DNA]</scope>
</reference>
<accession>M4HNK5</accession>
<dbReference type="EMBL" id="JX094431">
    <property type="protein sequence ID" value="AFQ96366.1"/>
    <property type="molecule type" value="Genomic_DNA"/>
</dbReference>